<dbReference type="InterPro" id="IPR058548">
    <property type="entry name" value="MlaB-like_STAS"/>
</dbReference>
<evidence type="ECO:0000313" key="2">
    <source>
        <dbReference type="EMBL" id="XBO72541.1"/>
    </source>
</evidence>
<dbReference type="EMBL" id="CP098827">
    <property type="protein sequence ID" value="XBO72541.1"/>
    <property type="molecule type" value="Genomic_DNA"/>
</dbReference>
<dbReference type="AlphaFoldDB" id="A0AAU7KLU8"/>
<name>A0AAU7KLU8_9GAMM</name>
<reference evidence="2" key="1">
    <citation type="submission" date="2022-06" db="EMBL/GenBank/DDBJ databases">
        <title>A novel DMS-producing enzyme.</title>
        <authorList>
            <person name="Zhang Y."/>
        </authorList>
    </citation>
    <scope>NUCLEOTIDE SEQUENCE</scope>
    <source>
        <strain evidence="2">RT37</strain>
    </source>
</reference>
<organism evidence="2">
    <name type="scientific">Halomonas sp. RT37</name>
    <dbReference type="NCBI Taxonomy" id="2950872"/>
    <lineage>
        <taxon>Bacteria</taxon>
        <taxon>Pseudomonadati</taxon>
        <taxon>Pseudomonadota</taxon>
        <taxon>Gammaproteobacteria</taxon>
        <taxon>Oceanospirillales</taxon>
        <taxon>Halomonadaceae</taxon>
        <taxon>Halomonas</taxon>
    </lineage>
</organism>
<feature type="domain" description="STAS" evidence="1">
    <location>
        <begin position="6"/>
        <end position="111"/>
    </location>
</feature>
<dbReference type="InterPro" id="IPR002645">
    <property type="entry name" value="STAS_dom"/>
</dbReference>
<gene>
    <name evidence="2" type="ORF">NFG58_07515</name>
</gene>
<accession>A0AAU7KLU8</accession>
<proteinExistence type="predicted"/>
<dbReference type="CDD" id="cd07043">
    <property type="entry name" value="STAS_anti-anti-sigma_factors"/>
    <property type="match status" value="1"/>
</dbReference>
<sequence>MSVLMEVASARLLEDGSTLRVCGKVDFDGAADMAEAGREWLQSRASGTSVCLDLSEVEHVSSAALTMMLEWARTIRRIGLSLNSIKLSAQLRQLTELAGLDDLLPSSTVTA</sequence>
<dbReference type="PROSITE" id="PS50801">
    <property type="entry name" value="STAS"/>
    <property type="match status" value="1"/>
</dbReference>
<protein>
    <submittedName>
        <fullName evidence="2">STAS domain-containing protein</fullName>
    </submittedName>
</protein>
<dbReference type="Pfam" id="PF13466">
    <property type="entry name" value="STAS_2"/>
    <property type="match status" value="1"/>
</dbReference>
<dbReference type="SUPFAM" id="SSF52091">
    <property type="entry name" value="SpoIIaa-like"/>
    <property type="match status" value="1"/>
</dbReference>
<dbReference type="Gene3D" id="3.30.750.24">
    <property type="entry name" value="STAS domain"/>
    <property type="match status" value="1"/>
</dbReference>
<dbReference type="InterPro" id="IPR036513">
    <property type="entry name" value="STAS_dom_sf"/>
</dbReference>
<evidence type="ECO:0000259" key="1">
    <source>
        <dbReference type="PROSITE" id="PS50801"/>
    </source>
</evidence>
<dbReference type="RefSeq" id="WP_045993262.1">
    <property type="nucleotide sequence ID" value="NZ_CP098827.1"/>
</dbReference>